<accession>A0ABR8SS07</accession>
<dbReference type="RefSeq" id="WP_191755428.1">
    <property type="nucleotide sequence ID" value="NZ_JACSQM010000015.1"/>
</dbReference>
<protein>
    <submittedName>
        <fullName evidence="1">Uncharacterized protein</fullName>
    </submittedName>
</protein>
<name>A0ABR8SS07_9BACL</name>
<proteinExistence type="predicted"/>
<organism evidence="1 2">
    <name type="scientific">Fictibacillus norfolkensis</name>
    <dbReference type="NCBI Taxonomy" id="2762233"/>
    <lineage>
        <taxon>Bacteria</taxon>
        <taxon>Bacillati</taxon>
        <taxon>Bacillota</taxon>
        <taxon>Bacilli</taxon>
        <taxon>Bacillales</taxon>
        <taxon>Fictibacillaceae</taxon>
        <taxon>Fictibacillus</taxon>
    </lineage>
</organism>
<evidence type="ECO:0000313" key="2">
    <source>
        <dbReference type="Proteomes" id="UP000603641"/>
    </source>
</evidence>
<gene>
    <name evidence="1" type="ORF">H9648_19760</name>
</gene>
<dbReference type="Proteomes" id="UP000603641">
    <property type="component" value="Unassembled WGS sequence"/>
</dbReference>
<keyword evidence="2" id="KW-1185">Reference proteome</keyword>
<reference evidence="1 2" key="1">
    <citation type="submission" date="2020-08" db="EMBL/GenBank/DDBJ databases">
        <title>A Genomic Blueprint of the Chicken Gut Microbiome.</title>
        <authorList>
            <person name="Gilroy R."/>
            <person name="Ravi A."/>
            <person name="Getino M."/>
            <person name="Pursley I."/>
            <person name="Horton D.L."/>
            <person name="Alikhan N.-F."/>
            <person name="Baker D."/>
            <person name="Gharbi K."/>
            <person name="Hall N."/>
            <person name="Watson M."/>
            <person name="Adriaenssens E.M."/>
            <person name="Foster-Nyarko E."/>
            <person name="Jarju S."/>
            <person name="Secka A."/>
            <person name="Antonio M."/>
            <person name="Oren A."/>
            <person name="Chaudhuri R."/>
            <person name="La Ragione R.M."/>
            <person name="Hildebrand F."/>
            <person name="Pallen M.J."/>
        </authorList>
    </citation>
    <scope>NUCLEOTIDE SEQUENCE [LARGE SCALE GENOMIC DNA]</scope>
    <source>
        <strain evidence="1 2">Sa2CUA10</strain>
    </source>
</reference>
<evidence type="ECO:0000313" key="1">
    <source>
        <dbReference type="EMBL" id="MBD7966287.1"/>
    </source>
</evidence>
<dbReference type="EMBL" id="JACSQM010000015">
    <property type="protein sequence ID" value="MBD7966287.1"/>
    <property type="molecule type" value="Genomic_DNA"/>
</dbReference>
<sequence length="283" mass="33542">MNVINESKLIEGAKKYKKFIEKFEIYPYSCYNNGKKFYYVSYQRFNKSNGMVILSESENVTDQDIVSAFKMMYNFNQIMREALDQMIPDIKKPVSVLQEMKVLLEEVESTTGLELKGNEIKNLYYMIDQVVSFPDKLIRILKEMQAIEKVVLDRKYLLREDVDRMMELNFLHCKIMYTQGREQLKAIEDARVIIGYLKGQLSDGTKDVNKKVKQLIFYLETFSEERAIRDLNRSQASFEKDEYGNKIMIGPGEEGMQEYKRIHYRAVDHILDNHIKNYLRNFQ</sequence>
<comment type="caution">
    <text evidence="1">The sequence shown here is derived from an EMBL/GenBank/DDBJ whole genome shotgun (WGS) entry which is preliminary data.</text>
</comment>